<name>A0A914C5U8_9BILA</name>
<evidence type="ECO:0000313" key="3">
    <source>
        <dbReference type="WBParaSite" id="ACRNAN_Path_368.g1407.t1"/>
    </source>
</evidence>
<feature type="compositionally biased region" description="Polar residues" evidence="1">
    <location>
        <begin position="145"/>
        <end position="158"/>
    </location>
</feature>
<organism evidence="2 3">
    <name type="scientific">Acrobeloides nanus</name>
    <dbReference type="NCBI Taxonomy" id="290746"/>
    <lineage>
        <taxon>Eukaryota</taxon>
        <taxon>Metazoa</taxon>
        <taxon>Ecdysozoa</taxon>
        <taxon>Nematoda</taxon>
        <taxon>Chromadorea</taxon>
        <taxon>Rhabditida</taxon>
        <taxon>Tylenchina</taxon>
        <taxon>Cephalobomorpha</taxon>
        <taxon>Cephaloboidea</taxon>
        <taxon>Cephalobidae</taxon>
        <taxon>Acrobeloides</taxon>
    </lineage>
</organism>
<feature type="compositionally biased region" description="Low complexity" evidence="1">
    <location>
        <begin position="159"/>
        <end position="168"/>
    </location>
</feature>
<keyword evidence="2" id="KW-1185">Reference proteome</keyword>
<evidence type="ECO:0000256" key="1">
    <source>
        <dbReference type="SAM" id="MobiDB-lite"/>
    </source>
</evidence>
<accession>A0A914C5U8</accession>
<dbReference type="Proteomes" id="UP000887540">
    <property type="component" value="Unplaced"/>
</dbReference>
<sequence length="299" mass="34151">MSRNHNYQNFDNPTGSRCTFSTQPNYISTQTTSQHCVYQSHNLSIQQTYPNMYMSGGGNSSPQYAQLVNIETNMGDAYVVEQGASPMRSSFFPPAETLFNGPSREMVPFGQIPSPPPTYATENVYLMPYDFENMEYSVGQQENWQSNRDFDNTSSPPASQFSGSETSSFEESGSELAEFLDPIIDSEKAANPKVATKMVYKKVCRKNGQVGKRGRPRDPNKNNKKNAYMQTYHQKLVSNCEKSEELVNLFCQLFNNCHSYIPNCPENRKICSEIEELKNWLKNDENRRPNSKLFFSKRK</sequence>
<evidence type="ECO:0000313" key="2">
    <source>
        <dbReference type="Proteomes" id="UP000887540"/>
    </source>
</evidence>
<reference evidence="3" key="1">
    <citation type="submission" date="2022-11" db="UniProtKB">
        <authorList>
            <consortium name="WormBaseParasite"/>
        </authorList>
    </citation>
    <scope>IDENTIFICATION</scope>
</reference>
<protein>
    <submittedName>
        <fullName evidence="3">Uncharacterized protein</fullName>
    </submittedName>
</protein>
<dbReference type="AlphaFoldDB" id="A0A914C5U8"/>
<proteinExistence type="predicted"/>
<feature type="region of interest" description="Disordered" evidence="1">
    <location>
        <begin position="145"/>
        <end position="168"/>
    </location>
</feature>
<dbReference type="WBParaSite" id="ACRNAN_Path_368.g1407.t1">
    <property type="protein sequence ID" value="ACRNAN_Path_368.g1407.t1"/>
    <property type="gene ID" value="ACRNAN_Path_368.g1407"/>
</dbReference>